<dbReference type="EMBL" id="GGEC01067600">
    <property type="protein sequence ID" value="MBX48084.1"/>
    <property type="molecule type" value="Transcribed_RNA"/>
</dbReference>
<dbReference type="AlphaFoldDB" id="A0A2P2P032"/>
<reference evidence="2" key="1">
    <citation type="submission" date="2018-02" db="EMBL/GenBank/DDBJ databases">
        <title>Rhizophora mucronata_Transcriptome.</title>
        <authorList>
            <person name="Meera S.P."/>
            <person name="Sreeshan A."/>
            <person name="Augustine A."/>
        </authorList>
    </citation>
    <scope>NUCLEOTIDE SEQUENCE</scope>
    <source>
        <tissue evidence="2">Leaf</tissue>
    </source>
</reference>
<name>A0A2P2P032_RHIMU</name>
<feature type="region of interest" description="Disordered" evidence="1">
    <location>
        <begin position="40"/>
        <end position="85"/>
    </location>
</feature>
<protein>
    <submittedName>
        <fullName evidence="2">Uncharacterized protein</fullName>
    </submittedName>
</protein>
<sequence length="130" mass="14841">MDKDILDQTTETDLNLKAHLADAYLHPIFHSFEEEDVVEVEVNKEPARTSGAANSEELSSPSPPHASSPQHHVYHPSSPPIHVYHPYSPSNRVYHPYSPPQHVYHSPLPPHYIYEAPLPPEYMYHYGNEP</sequence>
<proteinExistence type="predicted"/>
<evidence type="ECO:0000256" key="1">
    <source>
        <dbReference type="SAM" id="MobiDB-lite"/>
    </source>
</evidence>
<evidence type="ECO:0000313" key="2">
    <source>
        <dbReference type="EMBL" id="MBX48084.1"/>
    </source>
</evidence>
<organism evidence="2">
    <name type="scientific">Rhizophora mucronata</name>
    <name type="common">Asiatic mangrove</name>
    <dbReference type="NCBI Taxonomy" id="61149"/>
    <lineage>
        <taxon>Eukaryota</taxon>
        <taxon>Viridiplantae</taxon>
        <taxon>Streptophyta</taxon>
        <taxon>Embryophyta</taxon>
        <taxon>Tracheophyta</taxon>
        <taxon>Spermatophyta</taxon>
        <taxon>Magnoliopsida</taxon>
        <taxon>eudicotyledons</taxon>
        <taxon>Gunneridae</taxon>
        <taxon>Pentapetalae</taxon>
        <taxon>rosids</taxon>
        <taxon>fabids</taxon>
        <taxon>Malpighiales</taxon>
        <taxon>Rhizophoraceae</taxon>
        <taxon>Rhizophora</taxon>
    </lineage>
</organism>
<accession>A0A2P2P032</accession>